<gene>
    <name evidence="1" type="ORF">CRG98_002037</name>
</gene>
<dbReference type="EMBL" id="PGOL01000089">
    <property type="protein sequence ID" value="PKI77583.1"/>
    <property type="molecule type" value="Genomic_DNA"/>
</dbReference>
<dbReference type="Proteomes" id="UP000233551">
    <property type="component" value="Unassembled WGS sequence"/>
</dbReference>
<organism evidence="1 2">
    <name type="scientific">Punica granatum</name>
    <name type="common">Pomegranate</name>
    <dbReference type="NCBI Taxonomy" id="22663"/>
    <lineage>
        <taxon>Eukaryota</taxon>
        <taxon>Viridiplantae</taxon>
        <taxon>Streptophyta</taxon>
        <taxon>Embryophyta</taxon>
        <taxon>Tracheophyta</taxon>
        <taxon>Spermatophyta</taxon>
        <taxon>Magnoliopsida</taxon>
        <taxon>eudicotyledons</taxon>
        <taxon>Gunneridae</taxon>
        <taxon>Pentapetalae</taxon>
        <taxon>rosids</taxon>
        <taxon>malvids</taxon>
        <taxon>Myrtales</taxon>
        <taxon>Lythraceae</taxon>
        <taxon>Punica</taxon>
    </lineage>
</organism>
<comment type="caution">
    <text evidence="1">The sequence shown here is derived from an EMBL/GenBank/DDBJ whole genome shotgun (WGS) entry which is preliminary data.</text>
</comment>
<dbReference type="AlphaFoldDB" id="A0A2I0LA72"/>
<keyword evidence="2" id="KW-1185">Reference proteome</keyword>
<evidence type="ECO:0000313" key="1">
    <source>
        <dbReference type="EMBL" id="PKI77583.1"/>
    </source>
</evidence>
<proteinExistence type="predicted"/>
<sequence length="128" mass="15097">MYVDPNFVSSRSVWMRADHMAWEYPPSLGRMTDTREKELPLLVYYLEIEGFTHLARFDAVNLWKQLIRVRRLLQQNGSQLICVQPIFHSRSSYARKTEIEINATWALQSRELGPTGPEDPKRTEWSSR</sequence>
<evidence type="ECO:0000313" key="2">
    <source>
        <dbReference type="Proteomes" id="UP000233551"/>
    </source>
</evidence>
<accession>A0A2I0LA72</accession>
<protein>
    <submittedName>
        <fullName evidence="1">Uncharacterized protein</fullName>
    </submittedName>
</protein>
<reference evidence="1 2" key="1">
    <citation type="submission" date="2017-11" db="EMBL/GenBank/DDBJ databases">
        <title>De-novo sequencing of pomegranate (Punica granatum L.) genome.</title>
        <authorList>
            <person name="Akparov Z."/>
            <person name="Amiraslanov A."/>
            <person name="Hajiyeva S."/>
            <person name="Abbasov M."/>
            <person name="Kaur K."/>
            <person name="Hamwieh A."/>
            <person name="Solovyev V."/>
            <person name="Salamov A."/>
            <person name="Braich B."/>
            <person name="Kosarev P."/>
            <person name="Mahmoud A."/>
            <person name="Hajiyev E."/>
            <person name="Babayeva S."/>
            <person name="Izzatullayeva V."/>
            <person name="Mammadov A."/>
            <person name="Mammadov A."/>
            <person name="Sharifova S."/>
            <person name="Ojaghi J."/>
            <person name="Eynullazada K."/>
            <person name="Bayramov B."/>
            <person name="Abdulazimova A."/>
            <person name="Shahmuradov I."/>
        </authorList>
    </citation>
    <scope>NUCLEOTIDE SEQUENCE [LARGE SCALE GENOMIC DNA]</scope>
    <source>
        <strain evidence="2">cv. AG2017</strain>
        <tissue evidence="1">Leaf</tissue>
    </source>
</reference>
<name>A0A2I0LA72_PUNGR</name>